<evidence type="ECO:0008006" key="4">
    <source>
        <dbReference type="Google" id="ProtNLM"/>
    </source>
</evidence>
<dbReference type="Proteomes" id="UP000464013">
    <property type="component" value="Chromosome"/>
</dbReference>
<dbReference type="EMBL" id="CP035042">
    <property type="protein sequence ID" value="QHC50454.1"/>
    <property type="molecule type" value="Genomic_DNA"/>
</dbReference>
<protein>
    <recommendedName>
        <fullName evidence="4">Sel1 repeat family protein</fullName>
    </recommendedName>
</protein>
<gene>
    <name evidence="2" type="ORF">EKK97_13880</name>
</gene>
<keyword evidence="1" id="KW-0732">Signal</keyword>
<organism evidence="2 3">
    <name type="scientific">Billgrantia tianxiuensis</name>
    <dbReference type="NCBI Taxonomy" id="2497861"/>
    <lineage>
        <taxon>Bacteria</taxon>
        <taxon>Pseudomonadati</taxon>
        <taxon>Pseudomonadota</taxon>
        <taxon>Gammaproteobacteria</taxon>
        <taxon>Oceanospirillales</taxon>
        <taxon>Halomonadaceae</taxon>
        <taxon>Billgrantia</taxon>
    </lineage>
</organism>
<evidence type="ECO:0000313" key="3">
    <source>
        <dbReference type="Proteomes" id="UP000464013"/>
    </source>
</evidence>
<keyword evidence="3" id="KW-1185">Reference proteome</keyword>
<dbReference type="RefSeq" id="WP_159552715.1">
    <property type="nucleotide sequence ID" value="NZ_CP035042.1"/>
</dbReference>
<name>A0A6I6SPN7_9GAMM</name>
<evidence type="ECO:0000256" key="1">
    <source>
        <dbReference type="SAM" id="SignalP"/>
    </source>
</evidence>
<reference evidence="2 3" key="1">
    <citation type="submission" date="2019-01" db="EMBL/GenBank/DDBJ databases">
        <title>Complete genome of a denitifying bacterium Halomons sp. BC-M4-5.</title>
        <authorList>
            <person name="Wang L."/>
            <person name="Shao Z."/>
        </authorList>
    </citation>
    <scope>NUCLEOTIDE SEQUENCE [LARGE SCALE GENOMIC DNA]</scope>
    <source>
        <strain evidence="2 3">BC-M4-5</strain>
    </source>
</reference>
<accession>A0A6I6SPN7</accession>
<sequence length="226" mass="24700">MIRLAAVAASSLLTVLPPDAVAGDWLAHAREGYIEQAVELNSYSGFCENVAQAGFTAALNARRGIPYHQSLARAHDGQSYDHPLIDESTFIEHAVNFAYQDGGSHDLVSAILGQQCRRGESVFAEALHAYQHGLTAPDPTPEEVLEFACQRGYGPKAYLLHHSMYEVGLGVPQIMERSISTSPVMTRQMQRDLVEHLASERSASAEAARESVTADCMAERGIFTRR</sequence>
<dbReference type="AlphaFoldDB" id="A0A6I6SPN7"/>
<evidence type="ECO:0000313" key="2">
    <source>
        <dbReference type="EMBL" id="QHC50454.1"/>
    </source>
</evidence>
<feature type="signal peptide" evidence="1">
    <location>
        <begin position="1"/>
        <end position="22"/>
    </location>
</feature>
<proteinExistence type="predicted"/>
<feature type="chain" id="PRO_5026087502" description="Sel1 repeat family protein" evidence="1">
    <location>
        <begin position="23"/>
        <end position="226"/>
    </location>
</feature>
<dbReference type="KEGG" id="htx:EKK97_13880"/>